<dbReference type="Proteomes" id="UP001060170">
    <property type="component" value="Chromosome 10"/>
</dbReference>
<organism evidence="1 2">
    <name type="scientific">Puccinia striiformis f. sp. tritici</name>
    <dbReference type="NCBI Taxonomy" id="168172"/>
    <lineage>
        <taxon>Eukaryota</taxon>
        <taxon>Fungi</taxon>
        <taxon>Dikarya</taxon>
        <taxon>Basidiomycota</taxon>
        <taxon>Pucciniomycotina</taxon>
        <taxon>Pucciniomycetes</taxon>
        <taxon>Pucciniales</taxon>
        <taxon>Pucciniaceae</taxon>
        <taxon>Puccinia</taxon>
    </lineage>
</organism>
<dbReference type="EMBL" id="CM045874">
    <property type="protein sequence ID" value="KAI7944574.1"/>
    <property type="molecule type" value="Genomic_DNA"/>
</dbReference>
<reference evidence="1 2" key="3">
    <citation type="journal article" date="2022" name="Microbiol. Spectr.">
        <title>Folding features and dynamics of 3D genome architecture in plant fungal pathogens.</title>
        <authorList>
            <person name="Xia C."/>
        </authorList>
    </citation>
    <scope>NUCLEOTIDE SEQUENCE [LARGE SCALE GENOMIC DNA]</scope>
    <source>
        <strain evidence="1 2">93-210</strain>
    </source>
</reference>
<evidence type="ECO:0000313" key="1">
    <source>
        <dbReference type="EMBL" id="KAI7944574.1"/>
    </source>
</evidence>
<name>A0ACC0E5M5_9BASI</name>
<keyword evidence="2" id="KW-1185">Reference proteome</keyword>
<gene>
    <name evidence="1" type="ORF">MJO28_010269</name>
</gene>
<sequence length="137" mass="15573">MRLFDYCKLFVIVVVQIQVESAGFKCGDPRTTKRTTPLCTRNITPADRRRARGPDIRPADTALLLNPFKVDKSFTCHGIKILRAPAQHSLCCDGVDSHWVRLDNSHLQHRYSRYQISILNYRLGAPTKVTSINAVHI</sequence>
<reference evidence="2" key="2">
    <citation type="journal article" date="2018" name="Mol. Plant Microbe Interact.">
        <title>Genome sequence resources for the wheat stripe rust pathogen (Puccinia striiformis f. sp. tritici) and the barley stripe rust pathogen (Puccinia striiformis f. sp. hordei).</title>
        <authorList>
            <person name="Xia C."/>
            <person name="Wang M."/>
            <person name="Yin C."/>
            <person name="Cornejo O.E."/>
            <person name="Hulbert S.H."/>
            <person name="Chen X."/>
        </authorList>
    </citation>
    <scope>NUCLEOTIDE SEQUENCE [LARGE SCALE GENOMIC DNA]</scope>
    <source>
        <strain evidence="2">93-210</strain>
    </source>
</reference>
<evidence type="ECO:0000313" key="2">
    <source>
        <dbReference type="Proteomes" id="UP001060170"/>
    </source>
</evidence>
<comment type="caution">
    <text evidence="1">The sequence shown here is derived from an EMBL/GenBank/DDBJ whole genome shotgun (WGS) entry which is preliminary data.</text>
</comment>
<reference evidence="2" key="1">
    <citation type="journal article" date="2018" name="BMC Genomics">
        <title>Genomic insights into host adaptation between the wheat stripe rust pathogen (Puccinia striiformis f. sp. tritici) and the barley stripe rust pathogen (Puccinia striiformis f. sp. hordei).</title>
        <authorList>
            <person name="Xia C."/>
            <person name="Wang M."/>
            <person name="Yin C."/>
            <person name="Cornejo O.E."/>
            <person name="Hulbert S.H."/>
            <person name="Chen X."/>
        </authorList>
    </citation>
    <scope>NUCLEOTIDE SEQUENCE [LARGE SCALE GENOMIC DNA]</scope>
    <source>
        <strain evidence="2">93-210</strain>
    </source>
</reference>
<proteinExistence type="predicted"/>
<protein>
    <submittedName>
        <fullName evidence="1">Uncharacterized protein</fullName>
    </submittedName>
</protein>
<accession>A0ACC0E5M5</accession>